<dbReference type="EMBL" id="FNCG01000012">
    <property type="protein sequence ID" value="SDH75086.1"/>
    <property type="molecule type" value="Genomic_DNA"/>
</dbReference>
<evidence type="ECO:0000313" key="1">
    <source>
        <dbReference type="EMBL" id="SDH75086.1"/>
    </source>
</evidence>
<proteinExistence type="predicted"/>
<accession>A0A1G8EYW2</accession>
<name>A0A1G8EYW2_9SPHI</name>
<evidence type="ECO:0008006" key="3">
    <source>
        <dbReference type="Google" id="ProtNLM"/>
    </source>
</evidence>
<evidence type="ECO:0000313" key="2">
    <source>
        <dbReference type="Proteomes" id="UP000199705"/>
    </source>
</evidence>
<gene>
    <name evidence="1" type="ORF">SAMN05192573_11295</name>
</gene>
<dbReference type="InterPro" id="IPR029058">
    <property type="entry name" value="AB_hydrolase_fold"/>
</dbReference>
<dbReference type="Proteomes" id="UP000199705">
    <property type="component" value="Unassembled WGS sequence"/>
</dbReference>
<organism evidence="1 2">
    <name type="scientific">Mucilaginibacter gossypii</name>
    <dbReference type="NCBI Taxonomy" id="551996"/>
    <lineage>
        <taxon>Bacteria</taxon>
        <taxon>Pseudomonadati</taxon>
        <taxon>Bacteroidota</taxon>
        <taxon>Sphingobacteriia</taxon>
        <taxon>Sphingobacteriales</taxon>
        <taxon>Sphingobacteriaceae</taxon>
        <taxon>Mucilaginibacter</taxon>
    </lineage>
</organism>
<reference evidence="2" key="1">
    <citation type="submission" date="2016-10" db="EMBL/GenBank/DDBJ databases">
        <authorList>
            <person name="Varghese N."/>
            <person name="Submissions S."/>
        </authorList>
    </citation>
    <scope>NUCLEOTIDE SEQUENCE [LARGE SCALE GENOMIC DNA]</scope>
    <source>
        <strain evidence="2">Gh-67</strain>
    </source>
</reference>
<dbReference type="SUPFAM" id="SSF53474">
    <property type="entry name" value="alpha/beta-Hydrolases"/>
    <property type="match status" value="1"/>
</dbReference>
<dbReference type="RefSeq" id="WP_091171755.1">
    <property type="nucleotide sequence ID" value="NZ_FNCG01000012.1"/>
</dbReference>
<sequence>MEAPSGAAPLFIAVAQDDTFKLDQDCLLFYKDWKNKSNSAELHIYAKGSHGFGTKIQHLPVDYWMDRFSDWLGFLGYQINSSN</sequence>
<dbReference type="Gene3D" id="3.40.50.1820">
    <property type="entry name" value="alpha/beta hydrolase"/>
    <property type="match status" value="1"/>
</dbReference>
<keyword evidence="2" id="KW-1185">Reference proteome</keyword>
<dbReference type="STRING" id="551996.SAMN05192573_11295"/>
<protein>
    <recommendedName>
        <fullName evidence="3">Prolyl oligopeptidase family protein</fullName>
    </recommendedName>
</protein>
<dbReference type="AlphaFoldDB" id="A0A1G8EYW2"/>